<dbReference type="AlphaFoldDB" id="G7GKY4"/>
<feature type="transmembrane region" description="Helical" evidence="9">
    <location>
        <begin position="351"/>
        <end position="369"/>
    </location>
</feature>
<evidence type="ECO:0000256" key="9">
    <source>
        <dbReference type="SAM" id="Phobius"/>
    </source>
</evidence>
<dbReference type="Pfam" id="PF09594">
    <property type="entry name" value="GT87"/>
    <property type="match status" value="1"/>
</dbReference>
<keyword evidence="5 9" id="KW-1133">Transmembrane helix</keyword>
<evidence type="ECO:0008006" key="12">
    <source>
        <dbReference type="Google" id="ProtNLM"/>
    </source>
</evidence>
<name>G7GKY4_9ACTN</name>
<feature type="transmembrane region" description="Helical" evidence="9">
    <location>
        <begin position="241"/>
        <end position="261"/>
    </location>
</feature>
<feature type="transmembrane region" description="Helical" evidence="9">
    <location>
        <begin position="505"/>
        <end position="529"/>
    </location>
</feature>
<evidence type="ECO:0000313" key="10">
    <source>
        <dbReference type="EMBL" id="GAB04259.1"/>
    </source>
</evidence>
<keyword evidence="11" id="KW-1185">Reference proteome</keyword>
<keyword evidence="3" id="KW-0808">Transferase</keyword>
<keyword evidence="4 9" id="KW-0812">Transmembrane</keyword>
<feature type="transmembrane region" description="Helical" evidence="9">
    <location>
        <begin position="311"/>
        <end position="339"/>
    </location>
</feature>
<evidence type="ECO:0000256" key="4">
    <source>
        <dbReference type="ARBA" id="ARBA00022692"/>
    </source>
</evidence>
<comment type="similarity">
    <text evidence="7">Belongs to the glycosyltransferase 87 family.</text>
</comment>
<evidence type="ECO:0000256" key="6">
    <source>
        <dbReference type="ARBA" id="ARBA00023136"/>
    </source>
</evidence>
<dbReference type="STRING" id="1075090.GOAMR_15_00410"/>
<comment type="caution">
    <text evidence="10">The sequence shown here is derived from an EMBL/GenBank/DDBJ whole genome shotgun (WGS) entry which is preliminary data.</text>
</comment>
<feature type="transmembrane region" description="Helical" evidence="9">
    <location>
        <begin position="273"/>
        <end position="305"/>
    </location>
</feature>
<feature type="transmembrane region" description="Helical" evidence="9">
    <location>
        <begin position="107"/>
        <end position="127"/>
    </location>
</feature>
<protein>
    <recommendedName>
        <fullName evidence="12">DUF2029 domain-containing protein</fullName>
    </recommendedName>
</protein>
<sequence>MVTDAADHGGTTAPAVDGGPHTAGPDTSGTDTSGTDTSGSDSTGTVGAGFAEVDAGGGYVSPRRYAVDDRTLVDRVVPSWNDDVAAGAATPIGGGLGRHAAVGRSRWVTPLRVLLALALCVTALSWFGKAACLQTTTTTTPAGTETRLTNDNQRQFTNLCYSDVLALYRAEKLNRGNTFPYKTFWHENADPAAKPGEGEQVKRYMEYPVLTGLYMYGAAKLAQWWDAAHENWGIPAPYVSVGYFDIAALGLLAFWLITIWATALTARARIWAAWIAALSPLVLVHAFTNFDAIATGFLALALLSWSRRRPWLAGVFIGLGTAAKLYPLLLLVALLLLCWRAGAVREFSRTAAAAVATWVVVNLPIAILYPSGWLEFFRFNSDRGADPDSVYRILSDSIGFTWNIDLLNAVSLLGMVALAIALAVVVLRAPLRPRVAQVLFLAVAGFLLINKVWSPQYSLWLVPLAVLAIPHTRLLFAWMIIDALVWIPRMSLFLDAERRWLPDEWFTATVMVRALMVVALCVVVLWQIWHPAEDLVRTGAGRVASGPGSHSDGRVRYDDPAGGVLDGAPDRLGRWTKRRKAPVVYPWSLSPAPALSVEALSVDELSVEELSGGASSRSTGTIQPE</sequence>
<accession>G7GKY4</accession>
<evidence type="ECO:0000256" key="2">
    <source>
        <dbReference type="ARBA" id="ARBA00022475"/>
    </source>
</evidence>
<evidence type="ECO:0000256" key="8">
    <source>
        <dbReference type="SAM" id="MobiDB-lite"/>
    </source>
</evidence>
<keyword evidence="6 9" id="KW-0472">Membrane</keyword>
<keyword evidence="2" id="KW-1003">Cell membrane</keyword>
<dbReference type="InterPro" id="IPR018584">
    <property type="entry name" value="GT87"/>
</dbReference>
<proteinExistence type="inferred from homology"/>
<organism evidence="10 11">
    <name type="scientific">Gordonia amarae NBRC 15530</name>
    <dbReference type="NCBI Taxonomy" id="1075090"/>
    <lineage>
        <taxon>Bacteria</taxon>
        <taxon>Bacillati</taxon>
        <taxon>Actinomycetota</taxon>
        <taxon>Actinomycetes</taxon>
        <taxon>Mycobacteriales</taxon>
        <taxon>Gordoniaceae</taxon>
        <taxon>Gordonia</taxon>
    </lineage>
</organism>
<feature type="transmembrane region" description="Helical" evidence="9">
    <location>
        <begin position="434"/>
        <end position="453"/>
    </location>
</feature>
<reference evidence="10 11" key="1">
    <citation type="submission" date="2011-11" db="EMBL/GenBank/DDBJ databases">
        <title>Whole genome shotgun sequence of Gordonia amarae NBRC 15530.</title>
        <authorList>
            <person name="Takarada H."/>
            <person name="Hosoyama A."/>
            <person name="Tsuchikane K."/>
            <person name="Katsumata H."/>
            <person name="Yamazaki S."/>
            <person name="Fujita N."/>
        </authorList>
    </citation>
    <scope>NUCLEOTIDE SEQUENCE [LARGE SCALE GENOMIC DNA]</scope>
    <source>
        <strain evidence="10 11">NBRC 15530</strain>
    </source>
</reference>
<evidence type="ECO:0000256" key="7">
    <source>
        <dbReference type="ARBA" id="ARBA00024033"/>
    </source>
</evidence>
<dbReference type="GO" id="GO:0005886">
    <property type="term" value="C:plasma membrane"/>
    <property type="evidence" value="ECO:0007669"/>
    <property type="project" value="UniProtKB-SubCell"/>
</dbReference>
<comment type="subcellular location">
    <subcellularLocation>
        <location evidence="1">Cell membrane</location>
        <topology evidence="1">Multi-pass membrane protein</topology>
    </subcellularLocation>
</comment>
<dbReference type="Proteomes" id="UP000006023">
    <property type="component" value="Unassembled WGS sequence"/>
</dbReference>
<evidence type="ECO:0000256" key="5">
    <source>
        <dbReference type="ARBA" id="ARBA00022989"/>
    </source>
</evidence>
<feature type="transmembrane region" description="Helical" evidence="9">
    <location>
        <begin position="406"/>
        <end position="427"/>
    </location>
</feature>
<gene>
    <name evidence="10" type="ORF">GOAMR_15_00410</name>
</gene>
<dbReference type="EMBL" id="BAED01000015">
    <property type="protein sequence ID" value="GAB04259.1"/>
    <property type="molecule type" value="Genomic_DNA"/>
</dbReference>
<dbReference type="eggNOG" id="COG5650">
    <property type="taxonomic scope" value="Bacteria"/>
</dbReference>
<feature type="compositionally biased region" description="Low complexity" evidence="8">
    <location>
        <begin position="26"/>
        <end position="45"/>
    </location>
</feature>
<evidence type="ECO:0000256" key="3">
    <source>
        <dbReference type="ARBA" id="ARBA00022679"/>
    </source>
</evidence>
<evidence type="ECO:0000256" key="1">
    <source>
        <dbReference type="ARBA" id="ARBA00004651"/>
    </source>
</evidence>
<evidence type="ECO:0000313" key="11">
    <source>
        <dbReference type="Proteomes" id="UP000006023"/>
    </source>
</evidence>
<feature type="region of interest" description="Disordered" evidence="8">
    <location>
        <begin position="1"/>
        <end position="53"/>
    </location>
</feature>
<dbReference type="GO" id="GO:0016758">
    <property type="term" value="F:hexosyltransferase activity"/>
    <property type="evidence" value="ECO:0007669"/>
    <property type="project" value="InterPro"/>
</dbReference>